<dbReference type="Proteomes" id="UP001185659">
    <property type="component" value="Unassembled WGS sequence"/>
</dbReference>
<dbReference type="EMBL" id="JAWLIP010000013">
    <property type="protein sequence ID" value="MDV6228884.1"/>
    <property type="molecule type" value="Genomic_DNA"/>
</dbReference>
<dbReference type="InterPro" id="IPR000015">
    <property type="entry name" value="Fimb_usher"/>
</dbReference>
<organism evidence="1 2">
    <name type="scientific">Nitratireductor aquimarinus</name>
    <dbReference type="NCBI Taxonomy" id="889300"/>
    <lineage>
        <taxon>Bacteria</taxon>
        <taxon>Pseudomonadati</taxon>
        <taxon>Pseudomonadota</taxon>
        <taxon>Alphaproteobacteria</taxon>
        <taxon>Hyphomicrobiales</taxon>
        <taxon>Phyllobacteriaceae</taxon>
        <taxon>Nitratireductor</taxon>
    </lineage>
</organism>
<dbReference type="Gene3D" id="2.60.40.2610">
    <property type="entry name" value="Outer membrane usher protein FimD, plug domain"/>
    <property type="match status" value="1"/>
</dbReference>
<evidence type="ECO:0000313" key="1">
    <source>
        <dbReference type="EMBL" id="MDV6228884.1"/>
    </source>
</evidence>
<dbReference type="PANTHER" id="PTHR30451">
    <property type="entry name" value="OUTER MEMBRANE USHER PROTEIN"/>
    <property type="match status" value="1"/>
</dbReference>
<dbReference type="RefSeq" id="WP_317562559.1">
    <property type="nucleotide sequence ID" value="NZ_JAWLIP010000013.1"/>
</dbReference>
<dbReference type="Gene3D" id="2.60.40.3110">
    <property type="match status" value="1"/>
</dbReference>
<comment type="caution">
    <text evidence="1">The sequence shown here is derived from an EMBL/GenBank/DDBJ whole genome shotgun (WGS) entry which is preliminary data.</text>
</comment>
<evidence type="ECO:0000313" key="2">
    <source>
        <dbReference type="Proteomes" id="UP001185659"/>
    </source>
</evidence>
<reference evidence="1 2" key="1">
    <citation type="submission" date="2023-10" db="EMBL/GenBank/DDBJ databases">
        <authorList>
            <person name="Venkata Ramana C."/>
            <person name="Sasikala C."/>
            <person name="Dhurka M."/>
        </authorList>
    </citation>
    <scope>NUCLEOTIDE SEQUENCE [LARGE SCALE GENOMIC DNA]</scope>
    <source>
        <strain evidence="1 2">KCTC 32151</strain>
    </source>
</reference>
<sequence length="801" mass="84992">MKPVWPYSAASALLTIALGLVGKPVSAGEGSAFSGTAPGLVEVVRELYLEVFINERPVGMIGNFKELSTGELAATGQELREVGIEPRGDSRFGENFFLLNELPDLVVAVDEAGQRLFVTVGHEGLAARTLDLSQDADDESGAGRSIYGALLNYALFATSHSFERGQTGLLKGVSGSFEARLFSPHGTFSQSFLAGYTDGQLDGLTRLATSWTRDDDERLLTWRAGDLVSGGLAWTRPVYLGGVQLQRNFGLRPDLVTLPLPSFSGTAAVPSTLEVYADNTRRFSGAVDEGPFELVNLPAVSGAGSARIVLRDAQGRETEATLPFYASTRLLRRGLLDFSAEAGFPRRAFGSRSSDYDSRLMASASMRYGLTDRLTLEGHVEGGGGLVNGGAGIAFPIGPYGAASLAAAASHFDGESGGLVNGSVELGFEGWSLRGRLQRSFGAYHDIASVTALPVSSDLEARWLGAGVPRAIDQISLGIPLRFDPSTLSLSYTHIEDAHSESSRILSLSYSRRIARRGNFYLTGFVDAEEKENFGVFGGISIAFGENFNVSSGIESRPDGTRLVSQLSRQETREEGSFGWRLRSAEGGRSERSASLSYRGRHGRIEGALYQRDDAFQAEASLDGALVLAGGGAFVANRIDGAFAVVDTGAPGVAVSHQNRPVGTSDRWGRLLVSDLVANEENAFSIDPADLPLDTDIPMTATSAVPPRKGGVAVAFGVERQAHGALVFFVNGEGAPLPVGSVGAFQGHAFFIGYDGATYLTGLGRENAVRIELPDGQVCAASFAYRSQPGEQVQLEAVPCR</sequence>
<name>A0ABU4ARL1_9HYPH</name>
<dbReference type="InterPro" id="IPR042186">
    <property type="entry name" value="FimD_plug_dom"/>
</dbReference>
<gene>
    <name evidence="1" type="ORF">R2G56_21565</name>
</gene>
<dbReference type="PANTHER" id="PTHR30451:SF5">
    <property type="entry name" value="SLR0019 PROTEIN"/>
    <property type="match status" value="1"/>
</dbReference>
<protein>
    <submittedName>
        <fullName evidence="1">Fimbria/pilus outer membrane usher protein</fullName>
    </submittedName>
</protein>
<keyword evidence="2" id="KW-1185">Reference proteome</keyword>
<proteinExistence type="predicted"/>
<accession>A0ABU4ARL1</accession>
<dbReference type="Pfam" id="PF00577">
    <property type="entry name" value="Usher"/>
    <property type="match status" value="2"/>
</dbReference>